<evidence type="ECO:0000256" key="1">
    <source>
        <dbReference type="SAM" id="MobiDB-lite"/>
    </source>
</evidence>
<keyword evidence="4" id="KW-1185">Reference proteome</keyword>
<reference evidence="3 4" key="1">
    <citation type="submission" date="2016-07" db="EMBL/GenBank/DDBJ databases">
        <title>High microdiversification within the ubiquitous acI lineage of Actinobacteria.</title>
        <authorList>
            <person name="Neuenschwander S.M."/>
            <person name="Salcher M."/>
            <person name="Ghai R."/>
            <person name="Pernthaler J."/>
        </authorList>
    </citation>
    <scope>NUCLEOTIDE SEQUENCE [LARGE SCALE GENOMIC DNA]</scope>
    <source>
        <strain evidence="3">MMS-IA-79</strain>
    </source>
</reference>
<evidence type="ECO:0000313" key="3">
    <source>
        <dbReference type="EMBL" id="ASY17021.1"/>
    </source>
</evidence>
<feature type="signal peptide" evidence="2">
    <location>
        <begin position="1"/>
        <end position="37"/>
    </location>
</feature>
<accession>A0ABM6MDT5</accession>
<feature type="region of interest" description="Disordered" evidence="1">
    <location>
        <begin position="1554"/>
        <end position="1573"/>
    </location>
</feature>
<dbReference type="InterPro" id="IPR008969">
    <property type="entry name" value="CarboxyPept-like_regulatory"/>
</dbReference>
<proteinExistence type="predicted"/>
<name>A0ABM6MDT5_9ACTN</name>
<evidence type="ECO:0000313" key="4">
    <source>
        <dbReference type="Proteomes" id="UP000217177"/>
    </source>
</evidence>
<evidence type="ECO:0008006" key="5">
    <source>
        <dbReference type="Google" id="ProtNLM"/>
    </source>
</evidence>
<protein>
    <recommendedName>
        <fullName evidence="5">Alpha-amylase</fullName>
    </recommendedName>
</protein>
<dbReference type="Proteomes" id="UP000217177">
    <property type="component" value="Chromosome"/>
</dbReference>
<dbReference type="EMBL" id="CP016774">
    <property type="protein sequence ID" value="ASY17021.1"/>
    <property type="molecule type" value="Genomic_DNA"/>
</dbReference>
<organism evidence="3 4">
    <name type="scientific">Candidatus Planktophila versatilis</name>
    <dbReference type="NCBI Taxonomy" id="1884905"/>
    <lineage>
        <taxon>Bacteria</taxon>
        <taxon>Bacillati</taxon>
        <taxon>Actinomycetota</taxon>
        <taxon>Actinomycetes</taxon>
        <taxon>Candidatus Nanopelagicales</taxon>
        <taxon>Candidatus Nanopelagicaceae</taxon>
        <taxon>Candidatus Planktophila</taxon>
    </lineage>
</organism>
<sequence length="1573" mass="167285">MSSKVSPFSFFRVLFYSILTLFVSLLFGLSSSNQASAAPTVVTGTISGIPDDSYGIAWAEKYISGEWVEITTSYTKDLYKGQGYKINLGEASGSDVRIWAQFGSTGSGYLSGTDSFTVTSTAITKNFSLTAANFKVDVSNPLACSSGSINVKSSTIGTSDKFGLWAQMNETGTVNLSLPVGYSFDLEGKCNGDISFSSAVTATSTLQTVPITIATPNVVGTISGITSKADVNGRVQSRISDGTSTNWRTVKDGFSTNNAGQFAMNLPVGTYRLAVVPNMDGNNSTGFVSTYSDSFTVASSQLTINFAISTDANVIYTVEPAINARGSWVNVEEKMTHPLKGTYFNYLDGAMVGPDGKVNLFLEPGTYRLKIHPNENGDGYVLTQGQEFTVTQGGSDVVRTLSLEKANLKFVVSPTENSKWGNISLTDSTGNEYSGWISEQGIGFVSAPAGTYSVTISPGESSPTAGLTVLASLLVTGAAQTVNVTLAAGNVSGTVSPASDSDNGWVYPEQKITGVKVYWKRLNIGAKIDEDGKYSLALAPGTYRIWAESGDGSFVRSPSAEFVVGNTNVVADITLRTANVTGTVSPTNRAAYGSVYVAWRDAETGQDFDDWAPIRGDGTYSMLLPAGKYKFKPNPAGQWSNYFGVTSDVVTVSSTPQVVDLTLQAANVSGTVNPTNKSKDGYGNIEVLVGGRWEYAGTTFSINQAGQYSVYLPLGTYRAIVHPGWEATGVFQLQSDSFTVVSGSNTVNFTLPNSNFSVTVTPAEYTRGVQVAIEKLQSQGYFQHYEWTQVNDAGIVEAYLPNGKYRLRFEPHGGRYVETISNAFDMPSSADFPIPLTFALDTPNVSGSVTPRADAVQGQACIERKEGDNFFSIRCKRLDYYGDYGFKVENGTYRVVVTPASVLYGGKGGYISDIKMDSPYTTTTSDEFVISSDTKIVNITLSTGNLSGTVSDIAKSAGGWIQALKTDGSYTQWTNYRANISDLGKYALQLPSGKYRLQVFPREDATGVVRTETTDFTIGGSNVVVDVTLEAPNVAGVVSPVEKSAFGWVHAEQYACKCGWSGWTGAPGVATNSNIKSDGSYAMKVDPGLTRVVAYPRYDATGVTKTVSDSFTVVTGTTSNISFSLSEGNVRGTISSIANSAGGYVRVEKKNGDYWDWTTFGSQIQEDGTYRLQVDPGTYRLIVSPGWRSSGVVETPSEDFTFASTQVTVNVTLAAPNLSGVVTNLVAAVDNSKLNGQPQYYGAAYGYILKKNGANYNWINKYITVFADGSYSTYLPNGTYRIEIYQVDSLISGLSRVSTSDIVVSGATTFNFALTESNLRGTVAPSSAAMWGSVCAEKQDGANWGWSGCETIRQDGTFGLNVSAGVYRVIANPRWDSVGYSKATSETVTVGASGITTINIALNTSNVKLIINDLEGRPNHNGYLHVKDSNGNYVDTGKGWISQLGKISFSLTPGTYTLEIQPANERSGVRTITSITVPATGVLESTITLAAGNVQGLAKNSSAANIACAFITATAAGETTVKTISKNDGSFTLNLTSGVSWTINAVDPSTGQLGTTTLTPNGTSSNAVTVTTA</sequence>
<evidence type="ECO:0000256" key="2">
    <source>
        <dbReference type="SAM" id="SignalP"/>
    </source>
</evidence>
<feature type="chain" id="PRO_5046607867" description="Alpha-amylase" evidence="2">
    <location>
        <begin position="38"/>
        <end position="1573"/>
    </location>
</feature>
<dbReference type="SUPFAM" id="SSF49464">
    <property type="entry name" value="Carboxypeptidase regulatory domain-like"/>
    <property type="match status" value="1"/>
</dbReference>
<gene>
    <name evidence="3" type="ORF">A1sIA79_02030</name>
</gene>
<dbReference type="RefSeq" id="WP_095674578.1">
    <property type="nucleotide sequence ID" value="NZ_CP016774.1"/>
</dbReference>
<keyword evidence="2" id="KW-0732">Signal</keyword>
<dbReference type="Gene3D" id="2.60.40.1120">
    <property type="entry name" value="Carboxypeptidase-like, regulatory domain"/>
    <property type="match status" value="1"/>
</dbReference>